<accession>A0A842JFK3</accession>
<keyword evidence="1" id="KW-0812">Transmembrane</keyword>
<feature type="transmembrane region" description="Helical" evidence="1">
    <location>
        <begin position="201"/>
        <end position="223"/>
    </location>
</feature>
<evidence type="ECO:0000313" key="3">
    <source>
        <dbReference type="Proteomes" id="UP000587396"/>
    </source>
</evidence>
<keyword evidence="1" id="KW-0472">Membrane</keyword>
<reference evidence="2 3" key="1">
    <citation type="submission" date="2020-08" db="EMBL/GenBank/DDBJ databases">
        <authorList>
            <person name="Liu C."/>
            <person name="Sun Q."/>
        </authorList>
    </citation>
    <scope>NUCLEOTIDE SEQUENCE [LARGE SCALE GENOMIC DNA]</scope>
    <source>
        <strain evidence="2 3">N22</strain>
    </source>
</reference>
<evidence type="ECO:0000313" key="2">
    <source>
        <dbReference type="EMBL" id="MBC2890437.1"/>
    </source>
</evidence>
<feature type="transmembrane region" description="Helical" evidence="1">
    <location>
        <begin position="110"/>
        <end position="134"/>
    </location>
</feature>
<dbReference type="Pfam" id="PF06541">
    <property type="entry name" value="ABC_trans_CmpB"/>
    <property type="match status" value="1"/>
</dbReference>
<organism evidence="2 3">
    <name type="scientific">Gordonibacter massiliensis</name>
    <name type="common">ex Traore et al. 2017</name>
    <dbReference type="NCBI Taxonomy" id="1841863"/>
    <lineage>
        <taxon>Bacteria</taxon>
        <taxon>Bacillati</taxon>
        <taxon>Actinomycetota</taxon>
        <taxon>Coriobacteriia</taxon>
        <taxon>Eggerthellales</taxon>
        <taxon>Eggerthellaceae</taxon>
        <taxon>Gordonibacter</taxon>
    </lineage>
</organism>
<feature type="transmembrane region" description="Helical" evidence="1">
    <location>
        <begin position="146"/>
        <end position="171"/>
    </location>
</feature>
<proteinExistence type="predicted"/>
<feature type="transmembrane region" description="Helical" evidence="1">
    <location>
        <begin position="72"/>
        <end position="98"/>
    </location>
</feature>
<feature type="transmembrane region" description="Helical" evidence="1">
    <location>
        <begin position="230"/>
        <end position="247"/>
    </location>
</feature>
<sequence>MGRPQPRGRGRPLGGGVIPVQDTLPSSIAASQGRSAALSSVRDTRPRSPLALPGASATCLGRAGTWAFWRNLALCFCVFSVVGHWLEIGYCTLVRLGLLPGTYDPASQVWAGWLDPFCVYGFGAVACVLLLRPLKARLQRRLPGGVAPLAASFVVNMLVCVGIEFANGLLFNQPLADGSLPLWDYRDLPCNFQGQVCLQTALAFGIVSTFMTWVVCPCLETLFARVPRRALDAAFAVVVAWFSLLLAL</sequence>
<evidence type="ECO:0000256" key="1">
    <source>
        <dbReference type="SAM" id="Phobius"/>
    </source>
</evidence>
<keyword evidence="3" id="KW-1185">Reference proteome</keyword>
<dbReference type="EMBL" id="JACMSE010000013">
    <property type="protein sequence ID" value="MBC2890437.1"/>
    <property type="molecule type" value="Genomic_DNA"/>
</dbReference>
<dbReference type="AlphaFoldDB" id="A0A842JFK3"/>
<comment type="caution">
    <text evidence="2">The sequence shown here is derived from an EMBL/GenBank/DDBJ whole genome shotgun (WGS) entry which is preliminary data.</text>
</comment>
<dbReference type="Proteomes" id="UP000587396">
    <property type="component" value="Unassembled WGS sequence"/>
</dbReference>
<dbReference type="InterPro" id="IPR010540">
    <property type="entry name" value="CmpB_TMEM229"/>
</dbReference>
<protein>
    <submittedName>
        <fullName evidence="2">Putative ABC transporter permease</fullName>
    </submittedName>
</protein>
<keyword evidence="1" id="KW-1133">Transmembrane helix</keyword>
<name>A0A842JFK3_9ACTN</name>
<gene>
    <name evidence="2" type="ORF">H7313_13970</name>
</gene>